<dbReference type="AlphaFoldDB" id="A0AAV5RU88"/>
<gene>
    <name evidence="1" type="ORF">DAKH74_014040</name>
</gene>
<evidence type="ECO:0000313" key="1">
    <source>
        <dbReference type="EMBL" id="GMM54788.1"/>
    </source>
</evidence>
<name>A0AAV5RU88_MAUHU</name>
<evidence type="ECO:0008006" key="3">
    <source>
        <dbReference type="Google" id="ProtNLM"/>
    </source>
</evidence>
<dbReference type="InterPro" id="IPR036317">
    <property type="entry name" value="Cullin_homology_sf"/>
</dbReference>
<reference evidence="1 2" key="1">
    <citation type="journal article" date="2023" name="Elife">
        <title>Identification of key yeast species and microbe-microbe interactions impacting larval growth of Drosophila in the wild.</title>
        <authorList>
            <person name="Mure A."/>
            <person name="Sugiura Y."/>
            <person name="Maeda R."/>
            <person name="Honda K."/>
            <person name="Sakurai N."/>
            <person name="Takahashi Y."/>
            <person name="Watada M."/>
            <person name="Katoh T."/>
            <person name="Gotoh A."/>
            <person name="Gotoh Y."/>
            <person name="Taniguchi I."/>
            <person name="Nakamura K."/>
            <person name="Hayashi T."/>
            <person name="Katayama T."/>
            <person name="Uemura T."/>
            <person name="Hattori Y."/>
        </authorList>
    </citation>
    <scope>NUCLEOTIDE SEQUENCE [LARGE SCALE GENOMIC DNA]</scope>
    <source>
        <strain evidence="1 2">KH-74</strain>
    </source>
</reference>
<accession>A0AAV5RU88</accession>
<dbReference type="Proteomes" id="UP001377567">
    <property type="component" value="Unassembled WGS sequence"/>
</dbReference>
<organism evidence="1 2">
    <name type="scientific">Maudiozyma humilis</name>
    <name type="common">Sour dough yeast</name>
    <name type="synonym">Kazachstania humilis</name>
    <dbReference type="NCBI Taxonomy" id="51915"/>
    <lineage>
        <taxon>Eukaryota</taxon>
        <taxon>Fungi</taxon>
        <taxon>Dikarya</taxon>
        <taxon>Ascomycota</taxon>
        <taxon>Saccharomycotina</taxon>
        <taxon>Saccharomycetes</taxon>
        <taxon>Saccharomycetales</taxon>
        <taxon>Saccharomycetaceae</taxon>
        <taxon>Maudiozyma</taxon>
    </lineage>
</organism>
<comment type="caution">
    <text evidence="1">The sequence shown here is derived from an EMBL/GenBank/DDBJ whole genome shotgun (WGS) entry which is preliminary data.</text>
</comment>
<evidence type="ECO:0000313" key="2">
    <source>
        <dbReference type="Proteomes" id="UP001377567"/>
    </source>
</evidence>
<sequence length="663" mass="77155">MKSADAFINEWTQKLEQFLREENGTLPVVNFIAYKELQSISLSLQILSSSTHTDDQFIQHEGQMEIYGQLQKIIKQTLQVYAKDLKKGAINTYDHIDLCRRSSIKFQMLNSLLFDYFLRDRQRCTNDIKNMEVHFYMHLNFDFSTILHQELLLSIMSASDTLSSTMMKIINILKKLEMFQIQKSYDPAINISHVLDSSTKKVLKSIDMPSQRSAPESPILMLLRLYNIIFQILERLRMLNVEFPTSLKAKLQQTFDNPAQMIETLNNVKLSSRTVTILIRHYQSENKMTSFVTEFIRQRCFSFEENDFNTLLNNIDLSDTFEFNPVVKNASIRRDLSFNTDKTPKELPLFSKEAQSCCSDSAMRGNLNMDCKELKAIKDELRKKFKNSVTNISKFHSELNDVLASYYEISDKAVFDIRVLDELTDTTYSLLMLILNYTPNYLVFIRKYYTPRLLRRIIYYERDWFKLFNQDNNIDRMLIQMLPQKTKTSLIELIEIGKQKIGLQKSNKFRGIPLNEIYLEGSQYDFSLPNSLPIFPDKSFNDAWQGMVKKGKSDTRGTHLTQGLHIVEISSPFKNEQFLPVRIKAPMTLASILLCFQEQDNIAISDIKEKLHVTRSQEPILVNGIKTLIKYELLSKSGPFVKLRMDPIPISSLSDNGEVLFIY</sequence>
<proteinExistence type="predicted"/>
<keyword evidence="2" id="KW-1185">Reference proteome</keyword>
<dbReference type="SUPFAM" id="SSF75632">
    <property type="entry name" value="Cullin homology domain"/>
    <property type="match status" value="1"/>
</dbReference>
<protein>
    <recommendedName>
        <fullName evidence="3">Cullin family profile domain-containing protein</fullName>
    </recommendedName>
</protein>
<dbReference type="EMBL" id="BTGD01000003">
    <property type="protein sequence ID" value="GMM54788.1"/>
    <property type="molecule type" value="Genomic_DNA"/>
</dbReference>